<dbReference type="EC" id="2.7.9.2" evidence="5"/>
<comment type="cofactor">
    <cofactor evidence="1">
        <name>Mg(2+)</name>
        <dbReference type="ChEBI" id="CHEBI:18420"/>
    </cofactor>
</comment>
<dbReference type="SUPFAM" id="SSF56059">
    <property type="entry name" value="Glutathione synthetase ATP-binding domain-like"/>
    <property type="match status" value="1"/>
</dbReference>
<comment type="catalytic activity">
    <reaction evidence="14">
        <text>pyruvate + ATP + H2O = phosphoenolpyruvate + AMP + phosphate + 2 H(+)</text>
        <dbReference type="Rhea" id="RHEA:11364"/>
        <dbReference type="ChEBI" id="CHEBI:15361"/>
        <dbReference type="ChEBI" id="CHEBI:15377"/>
        <dbReference type="ChEBI" id="CHEBI:15378"/>
        <dbReference type="ChEBI" id="CHEBI:30616"/>
        <dbReference type="ChEBI" id="CHEBI:43474"/>
        <dbReference type="ChEBI" id="CHEBI:58702"/>
        <dbReference type="ChEBI" id="CHEBI:456215"/>
        <dbReference type="EC" id="2.7.9.2"/>
    </reaction>
</comment>
<keyword evidence="9" id="KW-0547">Nucleotide-binding</keyword>
<keyword evidence="12" id="KW-0460">Magnesium</keyword>
<keyword evidence="8" id="KW-0479">Metal-binding</keyword>
<organism evidence="16 17">
    <name type="scientific">Desulfosoma caldarium</name>
    <dbReference type="NCBI Taxonomy" id="610254"/>
    <lineage>
        <taxon>Bacteria</taxon>
        <taxon>Pseudomonadati</taxon>
        <taxon>Thermodesulfobacteriota</taxon>
        <taxon>Syntrophobacteria</taxon>
        <taxon>Syntrophobacterales</taxon>
        <taxon>Syntrophobacteraceae</taxon>
        <taxon>Desulfosoma</taxon>
    </lineage>
</organism>
<evidence type="ECO:0000259" key="15">
    <source>
        <dbReference type="Pfam" id="PF01326"/>
    </source>
</evidence>
<evidence type="ECO:0000313" key="17">
    <source>
        <dbReference type="Proteomes" id="UP000276223"/>
    </source>
</evidence>
<evidence type="ECO:0000256" key="5">
    <source>
        <dbReference type="ARBA" id="ARBA00011996"/>
    </source>
</evidence>
<keyword evidence="17" id="KW-1185">Reference proteome</keyword>
<dbReference type="InterPro" id="IPR013815">
    <property type="entry name" value="ATP_grasp_subdomain_1"/>
</dbReference>
<evidence type="ECO:0000256" key="3">
    <source>
        <dbReference type="ARBA" id="ARBA00004742"/>
    </source>
</evidence>
<evidence type="ECO:0000256" key="6">
    <source>
        <dbReference type="ARBA" id="ARBA00021623"/>
    </source>
</evidence>
<comment type="caution">
    <text evidence="16">The sequence shown here is derived from an EMBL/GenBank/DDBJ whole genome shotgun (WGS) entry which is preliminary data.</text>
</comment>
<dbReference type="EMBL" id="RJVA01000010">
    <property type="protein sequence ID" value="ROR01670.1"/>
    <property type="molecule type" value="Genomic_DNA"/>
</dbReference>
<dbReference type="GO" id="GO:0008986">
    <property type="term" value="F:pyruvate, water dikinase activity"/>
    <property type="evidence" value="ECO:0007669"/>
    <property type="project" value="UniProtKB-EC"/>
</dbReference>
<evidence type="ECO:0000256" key="8">
    <source>
        <dbReference type="ARBA" id="ARBA00022723"/>
    </source>
</evidence>
<dbReference type="GO" id="GO:0005524">
    <property type="term" value="F:ATP binding"/>
    <property type="evidence" value="ECO:0007669"/>
    <property type="project" value="UniProtKB-KW"/>
</dbReference>
<protein>
    <recommendedName>
        <fullName evidence="6">Phosphoenolpyruvate synthase</fullName>
        <ecNumber evidence="5">2.7.9.2</ecNumber>
    </recommendedName>
    <alternativeName>
        <fullName evidence="13">Pyruvate, water dikinase</fullName>
    </alternativeName>
</protein>
<evidence type="ECO:0000256" key="4">
    <source>
        <dbReference type="ARBA" id="ARBA00007837"/>
    </source>
</evidence>
<dbReference type="RefSeq" id="WP_170161581.1">
    <property type="nucleotide sequence ID" value="NZ_RJVA01000010.1"/>
</dbReference>
<keyword evidence="16" id="KW-0670">Pyruvate</keyword>
<dbReference type="UniPathway" id="UPA00138"/>
<evidence type="ECO:0000256" key="7">
    <source>
        <dbReference type="ARBA" id="ARBA00022679"/>
    </source>
</evidence>
<comment type="similarity">
    <text evidence="4">Belongs to the PEP-utilizing enzyme family.</text>
</comment>
<sequence>MMDIRSEQIIQWMRIARVQQRILAHASLAEAIRGLLMRTMVERGLVTSSWLEGLVHEALKALGLPDAPEHRREVTAVLTDILAARAFSEKEIQDHIHLAQKLEKFKILDRVVHAEGATSKQIKRALKEFCAVPQGDLRIPPSEAEGVRVALINHFISNQLPFVGIAKKYITLRDIDEMMDRAYWNPRRSGKVGGKAAGMLLAYKILMPRFLSPDPELAKYLRIPESYYFNSGIFSDFIDYNNLHWFRTQKYKTREAIEEEYKDISECFARATYPPDMVAMFKKFLEKVGECPLILRSSSLLEDNFGHAFSGKYDSVFLANQGPLERRLEEFIWGLKRVHMSTYAPAPILYRRDHQLLDFDEKMSVLVQKVVGARYGPYFFPLASGVAFSRNTYRWSPRIREEEGMVRVVFGLGTRAVERIGQDYARLVALSHPDMRPEVSARDVVKYSQRFVDALHMDTGRVETVPFREVLSHVPPKASFWVLSQMEEDHLASPGFSGHSVPQEMAVITFDNLLRRSPFARLLRKILQRLEKAYGHPVDVEFAWHDDQLYLLQCRTLAVHEELAQVDIPKNIPEDRILFTNSHVLFNAVVFDVEYVVYVDPKVYARLEDTALKATVGRVVGKINRALEGKRFALFGPGRWGSKELHLGVPVGYEDINHALVLGEIAFEWEGVTPEVSYGTHFFSDLVEARIVPVAVFPDDPKELFREVFFSAPSFNALAHICPDEVQWAHVIKIVQVPKATEGLWLHVYQDAHHQRGIGFLAPKGSAGR</sequence>
<keyword evidence="7" id="KW-0808">Transferase</keyword>
<accession>A0A3N1VIE1</accession>
<evidence type="ECO:0000256" key="10">
    <source>
        <dbReference type="ARBA" id="ARBA00022777"/>
    </source>
</evidence>
<reference evidence="16 17" key="1">
    <citation type="submission" date="2018-11" db="EMBL/GenBank/DDBJ databases">
        <title>Genomic Encyclopedia of Type Strains, Phase IV (KMG-IV): sequencing the most valuable type-strain genomes for metagenomic binning, comparative biology and taxonomic classification.</title>
        <authorList>
            <person name="Goeker M."/>
        </authorList>
    </citation>
    <scope>NUCLEOTIDE SEQUENCE [LARGE SCALE GENOMIC DNA]</scope>
    <source>
        <strain evidence="16 17">DSM 22027</strain>
    </source>
</reference>
<dbReference type="GO" id="GO:0006094">
    <property type="term" value="P:gluconeogenesis"/>
    <property type="evidence" value="ECO:0007669"/>
    <property type="project" value="UniProtKB-UniPathway"/>
</dbReference>
<proteinExistence type="inferred from homology"/>
<evidence type="ECO:0000313" key="16">
    <source>
        <dbReference type="EMBL" id="ROR01670.1"/>
    </source>
</evidence>
<dbReference type="InterPro" id="IPR002192">
    <property type="entry name" value="PPDK_AMP/ATP-bd"/>
</dbReference>
<dbReference type="Gene3D" id="3.30.1490.20">
    <property type="entry name" value="ATP-grasp fold, A domain"/>
    <property type="match status" value="1"/>
</dbReference>
<feature type="domain" description="Pyruvate phosphate dikinase AMP/ATP-binding" evidence="15">
    <location>
        <begin position="191"/>
        <end position="574"/>
    </location>
</feature>
<evidence type="ECO:0000256" key="12">
    <source>
        <dbReference type="ARBA" id="ARBA00022842"/>
    </source>
</evidence>
<evidence type="ECO:0000256" key="14">
    <source>
        <dbReference type="ARBA" id="ARBA00047700"/>
    </source>
</evidence>
<evidence type="ECO:0000256" key="9">
    <source>
        <dbReference type="ARBA" id="ARBA00022741"/>
    </source>
</evidence>
<gene>
    <name evidence="16" type="ORF">EDC27_0850</name>
</gene>
<dbReference type="Gene3D" id="3.30.470.20">
    <property type="entry name" value="ATP-grasp fold, B domain"/>
    <property type="match status" value="1"/>
</dbReference>
<comment type="function">
    <text evidence="2">Catalyzes the phosphorylation of pyruvate to phosphoenolpyruvate.</text>
</comment>
<dbReference type="AlphaFoldDB" id="A0A3N1VIE1"/>
<dbReference type="PANTHER" id="PTHR43030">
    <property type="entry name" value="PHOSPHOENOLPYRUVATE SYNTHASE"/>
    <property type="match status" value="1"/>
</dbReference>
<evidence type="ECO:0000256" key="1">
    <source>
        <dbReference type="ARBA" id="ARBA00001946"/>
    </source>
</evidence>
<dbReference type="InterPro" id="IPR006319">
    <property type="entry name" value="PEP_synth"/>
</dbReference>
<name>A0A3N1VIE1_9BACT</name>
<keyword evidence="10 16" id="KW-0418">Kinase</keyword>
<dbReference type="Pfam" id="PF01326">
    <property type="entry name" value="PPDK_N"/>
    <property type="match status" value="1"/>
</dbReference>
<evidence type="ECO:0000256" key="2">
    <source>
        <dbReference type="ARBA" id="ARBA00002988"/>
    </source>
</evidence>
<dbReference type="PANTHER" id="PTHR43030:SF1">
    <property type="entry name" value="PHOSPHOENOLPYRUVATE SYNTHASE"/>
    <property type="match status" value="1"/>
</dbReference>
<keyword evidence="11" id="KW-0067">ATP-binding</keyword>
<dbReference type="GO" id="GO:0046872">
    <property type="term" value="F:metal ion binding"/>
    <property type="evidence" value="ECO:0007669"/>
    <property type="project" value="UniProtKB-KW"/>
</dbReference>
<dbReference type="Proteomes" id="UP000276223">
    <property type="component" value="Unassembled WGS sequence"/>
</dbReference>
<evidence type="ECO:0000256" key="11">
    <source>
        <dbReference type="ARBA" id="ARBA00022840"/>
    </source>
</evidence>
<comment type="pathway">
    <text evidence="3">Carbohydrate biosynthesis; gluconeogenesis.</text>
</comment>
<evidence type="ECO:0000256" key="13">
    <source>
        <dbReference type="ARBA" id="ARBA00033470"/>
    </source>
</evidence>